<evidence type="ECO:0000313" key="5">
    <source>
        <dbReference type="Proteomes" id="UP001057474"/>
    </source>
</evidence>
<protein>
    <submittedName>
        <fullName evidence="4">Ankyrin repeat domain-containing protein</fullName>
    </submittedName>
</protein>
<dbReference type="InterPro" id="IPR036770">
    <property type="entry name" value="Ankyrin_rpt-contain_sf"/>
</dbReference>
<dbReference type="EMBL" id="CP071527">
    <property type="protein sequence ID" value="USQ13281.1"/>
    <property type="molecule type" value="Genomic_DNA"/>
</dbReference>
<dbReference type="PANTHER" id="PTHR24198:SF165">
    <property type="entry name" value="ANKYRIN REPEAT-CONTAINING PROTEIN-RELATED"/>
    <property type="match status" value="1"/>
</dbReference>
<dbReference type="RefSeq" id="WP_252579582.1">
    <property type="nucleotide sequence ID" value="NZ_CP071527.1"/>
</dbReference>
<feature type="repeat" description="ANK" evidence="3">
    <location>
        <begin position="332"/>
        <end position="364"/>
    </location>
</feature>
<proteinExistence type="predicted"/>
<evidence type="ECO:0000256" key="3">
    <source>
        <dbReference type="PROSITE-ProRule" id="PRU00023"/>
    </source>
</evidence>
<dbReference type="Pfam" id="PF12796">
    <property type="entry name" value="Ank_2"/>
    <property type="match status" value="1"/>
</dbReference>
<keyword evidence="2 3" id="KW-0040">ANK repeat</keyword>
<name>A0ABY4Y764_9GAMM</name>
<dbReference type="PANTHER" id="PTHR24198">
    <property type="entry name" value="ANKYRIN REPEAT AND PROTEIN KINASE DOMAIN-CONTAINING PROTEIN"/>
    <property type="match status" value="1"/>
</dbReference>
<evidence type="ECO:0000256" key="1">
    <source>
        <dbReference type="ARBA" id="ARBA00022737"/>
    </source>
</evidence>
<organism evidence="4 5">
    <name type="scientific">Legionella lytica</name>
    <dbReference type="NCBI Taxonomy" id="96232"/>
    <lineage>
        <taxon>Bacteria</taxon>
        <taxon>Pseudomonadati</taxon>
        <taxon>Pseudomonadota</taxon>
        <taxon>Gammaproteobacteria</taxon>
        <taxon>Legionellales</taxon>
        <taxon>Legionellaceae</taxon>
        <taxon>Legionella</taxon>
    </lineage>
</organism>
<dbReference type="Gene3D" id="1.25.40.20">
    <property type="entry name" value="Ankyrin repeat-containing domain"/>
    <property type="match status" value="2"/>
</dbReference>
<dbReference type="PROSITE" id="PS50297">
    <property type="entry name" value="ANK_REP_REGION"/>
    <property type="match status" value="2"/>
</dbReference>
<feature type="repeat" description="ANK" evidence="3">
    <location>
        <begin position="365"/>
        <end position="397"/>
    </location>
</feature>
<dbReference type="InterPro" id="IPR002110">
    <property type="entry name" value="Ankyrin_rpt"/>
</dbReference>
<gene>
    <name evidence="4" type="ORF">J2N86_11375</name>
</gene>
<evidence type="ECO:0000256" key="2">
    <source>
        <dbReference type="ARBA" id="ARBA00023043"/>
    </source>
</evidence>
<keyword evidence="5" id="KW-1185">Reference proteome</keyword>
<keyword evidence="1" id="KW-0677">Repeat</keyword>
<dbReference type="PROSITE" id="PS50088">
    <property type="entry name" value="ANK_REPEAT"/>
    <property type="match status" value="3"/>
</dbReference>
<dbReference type="SUPFAM" id="SSF48403">
    <property type="entry name" value="Ankyrin repeat"/>
    <property type="match status" value="1"/>
</dbReference>
<feature type="repeat" description="ANK" evidence="3">
    <location>
        <begin position="298"/>
        <end position="330"/>
    </location>
</feature>
<accession>A0ABY4Y764</accession>
<evidence type="ECO:0000313" key="4">
    <source>
        <dbReference type="EMBL" id="USQ13281.1"/>
    </source>
</evidence>
<reference evidence="4" key="1">
    <citation type="submission" date="2021-03" db="EMBL/GenBank/DDBJ databases">
        <title>Legionella lytica PCM 2298.</title>
        <authorList>
            <person name="Koper P."/>
        </authorList>
    </citation>
    <scope>NUCLEOTIDE SEQUENCE</scope>
    <source>
        <strain evidence="4">PCM 2298</strain>
    </source>
</reference>
<sequence>MNTHDAIVDAYVSLGYSADDKGCCQGTSLRWLEASFLNEEPLFHKRLLKLVAYGAHLKNALEAVKAKQGKNLTREDNYLIEIQSFMDSLRIFQAPDEQQGLFNKRHVYQDNIDEVSTFASSEAIQRLGGLTKVYSQPLIYNEEEIANYLNDLATAIENHCPHPGKKVGILLSNYAHTMALTYTTGGGWCFMDINEYPPESLPRNNTRKLAKNIVDSLKEHDSPYIAFSTRAITVKNDPYLNSLTEQLTQLKAKHAVTPDLALREEQINLCFIAAYEGEAKIVEETARYGTNVEFTDKEGTTPVFIATLHGHDSVIEVLAKHNANLNVVDPNNGWTPMHYAVDDEHTKIITCLAQNHGNLNIQAHNGFTPLQLAVSRGNVEAIAELIKFGADVSISMICPVKDFKPKDALTLQRFNTLVGQKLVVNDEILLTPQEMAFIDGKEQIVKLFRHAHKINSLYQAVVAFEKYCETTQPPYVIIAARGLKEFTNEYICSLYSAPHAPGLEEWNNRYTKGMQFLTAQSQAPKYLDELNEINTQFKNLVTALHPMHSSPLKRRSLFSHDTPEEKRIKFTEHPLDENMDPNKGFN</sequence>
<dbReference type="Proteomes" id="UP001057474">
    <property type="component" value="Chromosome"/>
</dbReference>
<dbReference type="SMART" id="SM00248">
    <property type="entry name" value="ANK"/>
    <property type="match status" value="3"/>
</dbReference>
<dbReference type="Pfam" id="PF00023">
    <property type="entry name" value="Ank"/>
    <property type="match status" value="1"/>
</dbReference>